<reference evidence="1 2" key="1">
    <citation type="submission" date="2019-04" db="EMBL/GenBank/DDBJ databases">
        <title>Sphingobacterium olei sp. nov., isolated from oil-contaminated soil.</title>
        <authorList>
            <person name="Liu B."/>
        </authorList>
    </citation>
    <scope>NUCLEOTIDE SEQUENCE [LARGE SCALE GENOMIC DNA]</scope>
    <source>
        <strain evidence="1 2">Y3L14</strain>
    </source>
</reference>
<keyword evidence="2" id="KW-1185">Reference proteome</keyword>
<name>A0A4U0GUN0_9SPHI</name>
<evidence type="ECO:0000313" key="1">
    <source>
        <dbReference type="EMBL" id="TJY62688.1"/>
    </source>
</evidence>
<accession>A0A4U0GUN0</accession>
<dbReference type="AlphaFoldDB" id="A0A4U0GUN0"/>
<organism evidence="1 2">
    <name type="scientific">Sphingobacterium alkalisoli</name>
    <dbReference type="NCBI Taxonomy" id="1874115"/>
    <lineage>
        <taxon>Bacteria</taxon>
        <taxon>Pseudomonadati</taxon>
        <taxon>Bacteroidota</taxon>
        <taxon>Sphingobacteriia</taxon>
        <taxon>Sphingobacteriales</taxon>
        <taxon>Sphingobacteriaceae</taxon>
        <taxon>Sphingobacterium</taxon>
    </lineage>
</organism>
<evidence type="ECO:0000313" key="2">
    <source>
        <dbReference type="Proteomes" id="UP000309872"/>
    </source>
</evidence>
<sequence>MTDQDLMNLVPRQTVSDWARYAVERFQEQLNKKKIGVTGALFRSFTRMLEMNGGDVGAVMIKFAMYGRFIDMGVGNGVKAYERKTNRANTVGARAYGANVSYVSRAPKKWYSKTKTAESLRLQEILMRDLGQKIPAWIGEQWSASGS</sequence>
<dbReference type="OrthoDB" id="799931at2"/>
<protein>
    <submittedName>
        <fullName evidence="1">Uncharacterized protein</fullName>
    </submittedName>
</protein>
<gene>
    <name evidence="1" type="ORF">FAZ19_19660</name>
</gene>
<dbReference type="Proteomes" id="UP000309872">
    <property type="component" value="Unassembled WGS sequence"/>
</dbReference>
<proteinExistence type="predicted"/>
<comment type="caution">
    <text evidence="1">The sequence shown here is derived from an EMBL/GenBank/DDBJ whole genome shotgun (WGS) entry which is preliminary data.</text>
</comment>
<dbReference type="RefSeq" id="WP_136822475.1">
    <property type="nucleotide sequence ID" value="NZ_BMJX01000007.1"/>
</dbReference>
<dbReference type="EMBL" id="SUKA01000007">
    <property type="protein sequence ID" value="TJY62688.1"/>
    <property type="molecule type" value="Genomic_DNA"/>
</dbReference>